<organism evidence="1 2">
    <name type="scientific">Pseudonocardia acidicola</name>
    <dbReference type="NCBI Taxonomy" id="2724939"/>
    <lineage>
        <taxon>Bacteria</taxon>
        <taxon>Bacillati</taxon>
        <taxon>Actinomycetota</taxon>
        <taxon>Actinomycetes</taxon>
        <taxon>Pseudonocardiales</taxon>
        <taxon>Pseudonocardiaceae</taxon>
        <taxon>Pseudonocardia</taxon>
    </lineage>
</organism>
<dbReference type="RefSeq" id="WP_169385230.1">
    <property type="nucleotide sequence ID" value="NZ_JAAXLA010000096.1"/>
</dbReference>
<name>A0ABX1SNK4_9PSEU</name>
<reference evidence="1 2" key="1">
    <citation type="submission" date="2020-04" db="EMBL/GenBank/DDBJ databases">
        <authorList>
            <person name="Klaysubun C."/>
            <person name="Duangmal K."/>
            <person name="Lipun K."/>
        </authorList>
    </citation>
    <scope>NUCLEOTIDE SEQUENCE [LARGE SCALE GENOMIC DNA]</scope>
    <source>
        <strain evidence="1 2">K10HN5</strain>
    </source>
</reference>
<gene>
    <name evidence="1" type="ORF">HF526_31135</name>
</gene>
<evidence type="ECO:0000313" key="1">
    <source>
        <dbReference type="EMBL" id="NMI01714.1"/>
    </source>
</evidence>
<dbReference type="Proteomes" id="UP000820669">
    <property type="component" value="Unassembled WGS sequence"/>
</dbReference>
<evidence type="ECO:0000313" key="2">
    <source>
        <dbReference type="Proteomes" id="UP000820669"/>
    </source>
</evidence>
<keyword evidence="2" id="KW-1185">Reference proteome</keyword>
<proteinExistence type="predicted"/>
<protein>
    <submittedName>
        <fullName evidence="1">Uncharacterized protein</fullName>
    </submittedName>
</protein>
<comment type="caution">
    <text evidence="1">The sequence shown here is derived from an EMBL/GenBank/DDBJ whole genome shotgun (WGS) entry which is preliminary data.</text>
</comment>
<dbReference type="EMBL" id="JAAXLA010000096">
    <property type="protein sequence ID" value="NMI01714.1"/>
    <property type="molecule type" value="Genomic_DNA"/>
</dbReference>
<accession>A0ABX1SNK4</accession>
<sequence>MSVFEMSFPDIVAGAPFRRKVGSDSRCRGWTRPAVGHAVSEHRQPDLDVEAGPDVDSTELFERRRSWKRGGPATANWRTFSALVSCRA</sequence>